<accession>W4VF77</accession>
<keyword evidence="2" id="KW-1185">Reference proteome</keyword>
<dbReference type="RefSeq" id="WP_035721732.1">
    <property type="nucleotide sequence ID" value="NZ_BAVS01000001.1"/>
</dbReference>
<evidence type="ECO:0000313" key="2">
    <source>
        <dbReference type="Proteomes" id="UP000019102"/>
    </source>
</evidence>
<proteinExistence type="predicted"/>
<dbReference type="Proteomes" id="UP000019102">
    <property type="component" value="Unassembled WGS sequence"/>
</dbReference>
<sequence length="126" mass="14667">MKDYLKTSLVEAVKIEKQYGDFTVHVRIEEISEGFQVLRSIEYAGEEDIVIRHRTPLTQITINADNAVFTGSPVIKQMKPGFQYHPEMPLTFSELKKGEHKVYVHTQFFIEDQKFDIKTKSTIVFK</sequence>
<dbReference type="EMBL" id="BAVS01000001">
    <property type="protein sequence ID" value="GAE91831.1"/>
    <property type="molecule type" value="Genomic_DNA"/>
</dbReference>
<dbReference type="AlphaFoldDB" id="W4VF77"/>
<comment type="caution">
    <text evidence="1">The sequence shown here is derived from an EMBL/GenBank/DDBJ whole genome shotgun (WGS) entry which is preliminary data.</text>
</comment>
<gene>
    <name evidence="1" type="ORF">JCM21714_790</name>
</gene>
<dbReference type="eggNOG" id="ENOG5033664">
    <property type="taxonomic scope" value="Bacteria"/>
</dbReference>
<name>W4VF77_9BACI</name>
<protein>
    <submittedName>
        <fullName evidence="1">Uncharacterized protein</fullName>
    </submittedName>
</protein>
<evidence type="ECO:0000313" key="1">
    <source>
        <dbReference type="EMBL" id="GAE91831.1"/>
    </source>
</evidence>
<reference evidence="1 2" key="1">
    <citation type="journal article" date="2014" name="Genome Announc.">
        <title>Draft Genome Sequence of the Boron-Tolerant and Moderately Halotolerant Bacterium Gracilibacillus boraciitolerans JCM 21714T.</title>
        <authorList>
            <person name="Ahmed I."/>
            <person name="Oshima K."/>
            <person name="Suda W."/>
            <person name="Kitamura K."/>
            <person name="Iida T."/>
            <person name="Ohmori Y."/>
            <person name="Fujiwara T."/>
            <person name="Hattori M."/>
            <person name="Ohkuma M."/>
        </authorList>
    </citation>
    <scope>NUCLEOTIDE SEQUENCE [LARGE SCALE GENOMIC DNA]</scope>
    <source>
        <strain evidence="1 2">JCM 21714</strain>
    </source>
</reference>
<dbReference type="STRING" id="1298598.JCM21714_790"/>
<organism evidence="1 2">
    <name type="scientific">Gracilibacillus boraciitolerans JCM 21714</name>
    <dbReference type="NCBI Taxonomy" id="1298598"/>
    <lineage>
        <taxon>Bacteria</taxon>
        <taxon>Bacillati</taxon>
        <taxon>Bacillota</taxon>
        <taxon>Bacilli</taxon>
        <taxon>Bacillales</taxon>
        <taxon>Bacillaceae</taxon>
        <taxon>Gracilibacillus</taxon>
    </lineage>
</organism>